<comment type="caution">
    <text evidence="2">The sequence shown here is derived from an EMBL/GenBank/DDBJ whole genome shotgun (WGS) entry which is preliminary data.</text>
</comment>
<dbReference type="EMBL" id="NIHM01000011">
    <property type="protein sequence ID" value="PLT54767.1"/>
    <property type="molecule type" value="Genomic_DNA"/>
</dbReference>
<name>A0A2N5NHP1_MEDGN</name>
<keyword evidence="1" id="KW-1133">Transmembrane helix</keyword>
<evidence type="ECO:0000313" key="3">
    <source>
        <dbReference type="Proteomes" id="UP000234849"/>
    </source>
</evidence>
<keyword evidence="1" id="KW-0472">Membrane</keyword>
<evidence type="ECO:0000256" key="1">
    <source>
        <dbReference type="SAM" id="Phobius"/>
    </source>
</evidence>
<sequence length="335" mass="39045">MIWKPKQLGRQKIEERELEADKKNCRRFGPCGVGQKALYLNSFYFDRRYYVALDSVSRVFKRVAMSKGGFSGKGMFATIPYLVVQYDGGEEKQCIFKREEQVDALLDHIRSIRPEMPVHSVQAEKKLLEKQRLLEQKKARIAFSDAREEIQWLEKCAQFLEKRPELYRELSSCAKRKRTYDKSNPAYKWAALFITLMGIAALVYGIYALVTKAGFGIYFLLFGLAAIFFFSSANVLPTARNNRRYVEDRLKKATEAMYRYIAEYPKFPLPACYAHPAVFRRMIDIIAQERTRSVAEALELLKQDLKAMNSSVELEQEEYDEVMAIKPMFLVRDYE</sequence>
<dbReference type="AlphaFoldDB" id="A0A2N5NHP1"/>
<reference evidence="2 3" key="1">
    <citation type="journal article" date="2017" name="Genome Med.">
        <title>A novel Ruminococcus gnavus clade enriched in inflammatory bowel disease patients.</title>
        <authorList>
            <person name="Hall A.B."/>
            <person name="Yassour M."/>
            <person name="Sauk J."/>
            <person name="Garner A."/>
            <person name="Jiang X."/>
            <person name="Arthur T."/>
            <person name="Lagoudas G.K."/>
            <person name="Vatanen T."/>
            <person name="Fornelos N."/>
            <person name="Wilson R."/>
            <person name="Bertha M."/>
            <person name="Cohen M."/>
            <person name="Garber J."/>
            <person name="Khalili H."/>
            <person name="Gevers D."/>
            <person name="Ananthakrishnan A.N."/>
            <person name="Kugathasan S."/>
            <person name="Lander E.S."/>
            <person name="Blainey P."/>
            <person name="Vlamakis H."/>
            <person name="Xavier R.J."/>
            <person name="Huttenhower C."/>
        </authorList>
    </citation>
    <scope>NUCLEOTIDE SEQUENCE [LARGE SCALE GENOMIC DNA]</scope>
    <source>
        <strain evidence="2 3">RJX1118</strain>
    </source>
</reference>
<evidence type="ECO:0000313" key="2">
    <source>
        <dbReference type="EMBL" id="PLT54767.1"/>
    </source>
</evidence>
<dbReference type="RefSeq" id="WP_101879766.1">
    <property type="nucleotide sequence ID" value="NZ_NIHM01000011.1"/>
</dbReference>
<gene>
    <name evidence="2" type="ORF">CDL18_09365</name>
</gene>
<dbReference type="Proteomes" id="UP000234849">
    <property type="component" value="Unassembled WGS sequence"/>
</dbReference>
<proteinExistence type="predicted"/>
<feature type="transmembrane region" description="Helical" evidence="1">
    <location>
        <begin position="215"/>
        <end position="236"/>
    </location>
</feature>
<feature type="transmembrane region" description="Helical" evidence="1">
    <location>
        <begin position="186"/>
        <end position="209"/>
    </location>
</feature>
<organism evidence="2 3">
    <name type="scientific">Mediterraneibacter gnavus</name>
    <name type="common">Ruminococcus gnavus</name>
    <dbReference type="NCBI Taxonomy" id="33038"/>
    <lineage>
        <taxon>Bacteria</taxon>
        <taxon>Bacillati</taxon>
        <taxon>Bacillota</taxon>
        <taxon>Clostridia</taxon>
        <taxon>Lachnospirales</taxon>
        <taxon>Lachnospiraceae</taxon>
        <taxon>Mediterraneibacter</taxon>
    </lineage>
</organism>
<keyword evidence="1" id="KW-0812">Transmembrane</keyword>
<protein>
    <submittedName>
        <fullName evidence="2">ATPase P</fullName>
    </submittedName>
</protein>
<accession>A0A2N5NHP1</accession>